<gene>
    <name evidence="1" type="ORF">I6G67_05055</name>
    <name evidence="2" type="ORF">NCTC10308_01747</name>
</gene>
<proteinExistence type="predicted"/>
<dbReference type="Proteomes" id="UP000254227">
    <property type="component" value="Unassembled WGS sequence"/>
</dbReference>
<dbReference type="RefSeq" id="WP_004695899.1">
    <property type="nucleotide sequence ID" value="NZ_BBTB01000032.1"/>
</dbReference>
<evidence type="ECO:0000313" key="4">
    <source>
        <dbReference type="Proteomes" id="UP000595107"/>
    </source>
</evidence>
<dbReference type="EMBL" id="UFRV01000006">
    <property type="protein sequence ID" value="SUT95474.1"/>
    <property type="molecule type" value="Genomic_DNA"/>
</dbReference>
<organism evidence="2 3">
    <name type="scientific">Acinetobacter johnsonii</name>
    <dbReference type="NCBI Taxonomy" id="40214"/>
    <lineage>
        <taxon>Bacteria</taxon>
        <taxon>Pseudomonadati</taxon>
        <taxon>Pseudomonadota</taxon>
        <taxon>Gammaproteobacteria</taxon>
        <taxon>Moraxellales</taxon>
        <taxon>Moraxellaceae</taxon>
        <taxon>Acinetobacter</taxon>
    </lineage>
</organism>
<dbReference type="AlphaFoldDB" id="A0A380U334"/>
<evidence type="ECO:0000313" key="1">
    <source>
        <dbReference type="EMBL" id="QPS04832.1"/>
    </source>
</evidence>
<reference evidence="2 3" key="1">
    <citation type="submission" date="2018-06" db="EMBL/GenBank/DDBJ databases">
        <authorList>
            <consortium name="Pathogen Informatics"/>
            <person name="Doyle S."/>
        </authorList>
    </citation>
    <scope>NUCLEOTIDE SEQUENCE [LARGE SCALE GENOMIC DNA]</scope>
    <source>
        <strain evidence="2 3">NCTC10308</strain>
    </source>
</reference>
<sequence>MSEFKSCPVCQEQSDQCLSCGSYVVDGERICYGKLKDFGATKDHEVRFINRIQKHHVTAFFHNGKLYIPSRQGRSVPLAIGLQWDAWQEQQAKIDELHKISVALNTETIRQREQVAYYLSKNVELQKRVDDLELTIKGAVTFVDLQIEATEQGREAAIGTQAKNWWSSKLLMLRPVRRVLEQALKGGDE</sequence>
<accession>A0A380U334</accession>
<evidence type="ECO:0000313" key="3">
    <source>
        <dbReference type="Proteomes" id="UP000254227"/>
    </source>
</evidence>
<reference evidence="1 4" key="2">
    <citation type="submission" date="2020-12" db="EMBL/GenBank/DDBJ databases">
        <title>FDA dAtabase for Regulatory Grade micrObial Sequences (FDA-ARGOS): Supporting development and validation of Infectious Disease Dx tests.</title>
        <authorList>
            <person name="Sproer C."/>
            <person name="Gronow S."/>
            <person name="Severitt S."/>
            <person name="Schroder I."/>
            <person name="Tallon L."/>
            <person name="Sadzewicz L."/>
            <person name="Zhao X."/>
            <person name="Boylan J."/>
            <person name="Ott S."/>
            <person name="Bowen H."/>
            <person name="Vavikolanu K."/>
            <person name="Mehta A."/>
            <person name="Aluvathingal J."/>
            <person name="Nadendla S."/>
            <person name="Lowell S."/>
            <person name="Myers T."/>
            <person name="Yan Y."/>
            <person name="Sichtig H."/>
        </authorList>
    </citation>
    <scope>NUCLEOTIDE SEQUENCE [LARGE SCALE GENOMIC DNA]</scope>
    <source>
        <strain evidence="1 4">FDAARGOS_910</strain>
    </source>
</reference>
<dbReference type="EMBL" id="CP065666">
    <property type="protein sequence ID" value="QPS04832.1"/>
    <property type="molecule type" value="Genomic_DNA"/>
</dbReference>
<protein>
    <submittedName>
        <fullName evidence="2">Uncharacterized protein</fullName>
    </submittedName>
</protein>
<name>A0A380U334_ACIJO</name>
<dbReference type="Proteomes" id="UP000595107">
    <property type="component" value="Chromosome"/>
</dbReference>
<evidence type="ECO:0000313" key="2">
    <source>
        <dbReference type="EMBL" id="SUT95474.1"/>
    </source>
</evidence>